<dbReference type="RefSeq" id="XP_015516877.1">
    <property type="nucleotide sequence ID" value="XM_015661391.2"/>
</dbReference>
<keyword evidence="5" id="KW-0175">Coiled coil</keyword>
<dbReference type="Gene3D" id="6.10.140.2220">
    <property type="match status" value="1"/>
</dbReference>
<organism evidence="9">
    <name type="scientific">Neodiprion lecontei</name>
    <name type="common">Redheaded pine sawfly</name>
    <dbReference type="NCBI Taxonomy" id="441921"/>
    <lineage>
        <taxon>Eukaryota</taxon>
        <taxon>Metazoa</taxon>
        <taxon>Ecdysozoa</taxon>
        <taxon>Arthropoda</taxon>
        <taxon>Hexapoda</taxon>
        <taxon>Insecta</taxon>
        <taxon>Pterygota</taxon>
        <taxon>Neoptera</taxon>
        <taxon>Endopterygota</taxon>
        <taxon>Hymenoptera</taxon>
        <taxon>Tenthredinoidea</taxon>
        <taxon>Diprionidae</taxon>
        <taxon>Diprioninae</taxon>
        <taxon>Neodiprion</taxon>
    </lineage>
</organism>
<dbReference type="GeneID" id="107222153"/>
<keyword evidence="1" id="KW-0479">Metal-binding</keyword>
<dbReference type="SUPFAM" id="SSF144232">
    <property type="entry name" value="HIT/MYND zinc finger-like"/>
    <property type="match status" value="1"/>
</dbReference>
<gene>
    <name evidence="9" type="primary">LOC107222153</name>
</gene>
<dbReference type="OrthoDB" id="7632287at2759"/>
<evidence type="ECO:0000259" key="7">
    <source>
        <dbReference type="PROSITE" id="PS50865"/>
    </source>
</evidence>
<dbReference type="InParanoid" id="A0A6J0BRG7"/>
<evidence type="ECO:0000313" key="9">
    <source>
        <dbReference type="RefSeq" id="XP_015516877.1"/>
    </source>
</evidence>
<evidence type="ECO:0000256" key="1">
    <source>
        <dbReference type="ARBA" id="ARBA00022723"/>
    </source>
</evidence>
<feature type="region of interest" description="Disordered" evidence="6">
    <location>
        <begin position="830"/>
        <end position="857"/>
    </location>
</feature>
<feature type="compositionally biased region" description="Basic and acidic residues" evidence="6">
    <location>
        <begin position="74"/>
        <end position="100"/>
    </location>
</feature>
<dbReference type="InterPro" id="IPR002893">
    <property type="entry name" value="Znf_MYND"/>
</dbReference>
<reference evidence="9" key="1">
    <citation type="submission" date="2025-08" db="UniProtKB">
        <authorList>
            <consortium name="RefSeq"/>
        </authorList>
    </citation>
    <scope>IDENTIFICATION</scope>
    <source>
        <tissue evidence="9">Thorax and Abdomen</tissue>
    </source>
</reference>
<keyword evidence="8" id="KW-1185">Reference proteome</keyword>
<dbReference type="PROSITE" id="PS01360">
    <property type="entry name" value="ZF_MYND_1"/>
    <property type="match status" value="1"/>
</dbReference>
<evidence type="ECO:0000256" key="5">
    <source>
        <dbReference type="SAM" id="Coils"/>
    </source>
</evidence>
<keyword evidence="3" id="KW-0862">Zinc</keyword>
<feature type="compositionally biased region" description="Polar residues" evidence="6">
    <location>
        <begin position="840"/>
        <end position="849"/>
    </location>
</feature>
<evidence type="ECO:0000256" key="6">
    <source>
        <dbReference type="SAM" id="MobiDB-lite"/>
    </source>
</evidence>
<dbReference type="KEGG" id="nlo:107222153"/>
<feature type="compositionally biased region" description="Basic and acidic residues" evidence="6">
    <location>
        <begin position="187"/>
        <end position="198"/>
    </location>
</feature>
<dbReference type="Pfam" id="PF01753">
    <property type="entry name" value="zf-MYND"/>
    <property type="match status" value="1"/>
</dbReference>
<name>A0A6J0BRG7_NEOLC</name>
<feature type="domain" description="MYND-type" evidence="7">
    <location>
        <begin position="1424"/>
        <end position="1461"/>
    </location>
</feature>
<feature type="region of interest" description="Disordered" evidence="6">
    <location>
        <begin position="572"/>
        <end position="607"/>
    </location>
</feature>
<sequence length="1472" mass="164815">MVEESGKNNAEFGIGPIIVMIDASRLGHSLATALKDRRHGIPVQPNRSLPLRPAPPLPIRKPVAKPMENSSLTKVREESTQKREEAKDDNEEMTKKHVDDISNAVESSQNSIFGMNFYDPIHREEKSKNEPPKTAESIEIRISKEYLKSRHIKSLDMELGPEQIRSSVKTDISDSESTRSSPGTTKMSKDKERRDICGQKRKSSSTEDNSSRVRNSSSPVARVKMKLASPENEGKVTRVKTTKCDKVESFGTIFPTIFKYNDAEACDSVGFEKMPNPLASEKRKMIDRRKRSLDGYQKTALPRLRSIPKCPKAIPMEVAHAIKQGESTNLLNNVKTRGLDISKNHATMKKLRKSVESKTTVHEETTCILENMEMTESTLPSMPALEDTRTDAAGCESELLTTSEMNLDTSETNIASEVEAKVLETPSDVTTRVSHFHENIPVEEDVNTVHNRKNNQPQTNELLTATTTVYEHKIPECFPELISHVEATLSVSVPSNIQPAHTESKNDDESTRIDALNRMIEVDKENIQGYEPNFKKLADENAQNKLSTIDSSVLQSPLVGCQQQCQDLRGKDQYNSVLDTNDQSRGKEKQAEKKLQESQIKPKVESTVRSRTNKYDVYLEKLYKEAAYRKQKLTETLDASRAKRLQQKINVTEKKIENIMKQRKRSSAENRTLPTKPVTPLRIQVRRDLVQKIPSPVCVEPALESPLAPINETDKASMGRSLLDFQPIVITINDGETVASGKEISESNEDKIKESDSIIARLQWILQKKTQLKNVPENTSFVENSASQDSYSWEDVLNPFQTPNPEVQPITSNPVNPKVINNNVEYSSKNLPPAYETVPTDATDTSKNSPLIRDKTSVNPSNLKVHVAQKFPSTQFGARNSNVVFENVVCEETNSNYNYASCSTGGSSTVVENRALNLSPKNFIPNTISDLRTPSTIRRAVCQESACTNAKSYPSPVYPTQQTNYNATEKASSMFSKDNGGANINLCSPLQGHSAVPLPVSYHSNLPTAQGYPMPTESIPNHPPTQWHAQHSATKQSVQTIREENNRSYTVLASHLLNRTVQEPANYPASTAKLLSPTQSRETVQTTISQPVTTRIMTEQFPTFGNWAATQITSNLANNNPATAPVYCHSTTDNVTSYKSTGSDMYKMAATAVDARRPVNTANIQMQWSNTSYPWADQHRPAQGYPCRRSNPAMYHRDYPVNPQHPQSHQASRNGIPQGYPGSEVFVPCTKQLYQQKVSFDPKLVQSTERTGVQQLAHCQQNAPQYDPSLPRTSAPPPYYQTQGNPDVVFSQQYMQQPPPQYVRVVQPTWHPPKNYYPNYLDQQVNAGFVVHANRETVSNPPKYQATKKKIAPAPPRPNVIPSHVIHNIHNHKLLSQMYNIAENLNSVVQNQGTTDSIDGRRSCPTPNLGEVYKSPDRSGTLICSRCGMNGPKFNCLGCETAFYCNKNCQVQHWNTHLLECRRKMPRLKKVS</sequence>
<protein>
    <submittedName>
        <fullName evidence="9">Uncharacterized protein LOC107222153</fullName>
    </submittedName>
</protein>
<evidence type="ECO:0000256" key="4">
    <source>
        <dbReference type="PROSITE-ProRule" id="PRU00134"/>
    </source>
</evidence>
<accession>A0A6J0BRG7</accession>
<feature type="compositionally biased region" description="Basic and acidic residues" evidence="6">
    <location>
        <begin position="582"/>
        <end position="607"/>
    </location>
</feature>
<feature type="compositionally biased region" description="Low complexity" evidence="6">
    <location>
        <begin position="212"/>
        <end position="222"/>
    </location>
</feature>
<evidence type="ECO:0000256" key="3">
    <source>
        <dbReference type="ARBA" id="ARBA00022833"/>
    </source>
</evidence>
<evidence type="ECO:0000256" key="2">
    <source>
        <dbReference type="ARBA" id="ARBA00022771"/>
    </source>
</evidence>
<dbReference type="PROSITE" id="PS50865">
    <property type="entry name" value="ZF_MYND_2"/>
    <property type="match status" value="1"/>
</dbReference>
<evidence type="ECO:0000313" key="8">
    <source>
        <dbReference type="Proteomes" id="UP000829291"/>
    </source>
</evidence>
<feature type="region of interest" description="Disordered" evidence="6">
    <location>
        <begin position="157"/>
        <end position="234"/>
    </location>
</feature>
<feature type="coiled-coil region" evidence="5">
    <location>
        <begin position="642"/>
        <end position="669"/>
    </location>
</feature>
<dbReference type="GO" id="GO:0008270">
    <property type="term" value="F:zinc ion binding"/>
    <property type="evidence" value="ECO:0007669"/>
    <property type="project" value="UniProtKB-KW"/>
</dbReference>
<keyword evidence="2 4" id="KW-0863">Zinc-finger</keyword>
<dbReference type="Proteomes" id="UP000829291">
    <property type="component" value="Chromosome 5"/>
</dbReference>
<feature type="region of interest" description="Disordered" evidence="6">
    <location>
        <begin position="41"/>
        <end position="105"/>
    </location>
</feature>
<proteinExistence type="predicted"/>